<dbReference type="OrthoDB" id="695766at2759"/>
<dbReference type="SUPFAM" id="SSF50630">
    <property type="entry name" value="Acid proteases"/>
    <property type="match status" value="1"/>
</dbReference>
<evidence type="ECO:0000313" key="2">
    <source>
        <dbReference type="Proteomes" id="UP000275267"/>
    </source>
</evidence>
<gene>
    <name evidence="1" type="ORF">C2845_PM03G33500</name>
</gene>
<accession>A0A3L6T7A5</accession>
<dbReference type="PANTHER" id="PTHR33240:SF15">
    <property type="entry name" value="GAG-PRO-LIKE PROTEIN"/>
    <property type="match status" value="1"/>
</dbReference>
<dbReference type="PANTHER" id="PTHR33240">
    <property type="entry name" value="OS08G0508500 PROTEIN"/>
    <property type="match status" value="1"/>
</dbReference>
<name>A0A3L6T7A5_PANMI</name>
<dbReference type="InterPro" id="IPR021109">
    <property type="entry name" value="Peptidase_aspartic_dom_sf"/>
</dbReference>
<dbReference type="AlphaFoldDB" id="A0A3L6T7A5"/>
<dbReference type="CDD" id="cd00303">
    <property type="entry name" value="retropepsin_like"/>
    <property type="match status" value="1"/>
</dbReference>
<reference evidence="2" key="1">
    <citation type="journal article" date="2019" name="Nat. Commun.">
        <title>The genome of broomcorn millet.</title>
        <authorList>
            <person name="Zou C."/>
            <person name="Miki D."/>
            <person name="Li D."/>
            <person name="Tang Q."/>
            <person name="Xiao L."/>
            <person name="Rajput S."/>
            <person name="Deng P."/>
            <person name="Jia W."/>
            <person name="Huang R."/>
            <person name="Zhang M."/>
            <person name="Sun Y."/>
            <person name="Hu J."/>
            <person name="Fu X."/>
            <person name="Schnable P.S."/>
            <person name="Li F."/>
            <person name="Zhang H."/>
            <person name="Feng B."/>
            <person name="Zhu X."/>
            <person name="Liu R."/>
            <person name="Schnable J.C."/>
            <person name="Zhu J.-K."/>
            <person name="Zhang H."/>
        </authorList>
    </citation>
    <scope>NUCLEOTIDE SEQUENCE [LARGE SCALE GENOMIC DNA]</scope>
</reference>
<dbReference type="STRING" id="4540.A0A3L6T7A5"/>
<comment type="caution">
    <text evidence="1">The sequence shown here is derived from an EMBL/GenBank/DDBJ whole genome shotgun (WGS) entry which is preliminary data.</text>
</comment>
<proteinExistence type="predicted"/>
<keyword evidence="2" id="KW-1185">Reference proteome</keyword>
<protein>
    <submittedName>
        <fullName evidence="1">Retrotransposon protein, putative, unclassified</fullName>
    </submittedName>
</protein>
<dbReference type="Gene3D" id="2.40.70.10">
    <property type="entry name" value="Acid Proteases"/>
    <property type="match status" value="1"/>
</dbReference>
<evidence type="ECO:0000313" key="1">
    <source>
        <dbReference type="EMBL" id="RLN33347.1"/>
    </source>
</evidence>
<dbReference type="EMBL" id="PQIB02000002">
    <property type="protein sequence ID" value="RLN33347.1"/>
    <property type="molecule type" value="Genomic_DNA"/>
</dbReference>
<sequence length="248" mass="28052">MVFILPMEFMAPADRDNATRMEEQMAQLVLKPMTTTFEKLEDEKRQHLKALFLKGHVNERPVTRLLVDGGAAVNIMPYAMFRKLGKSDEDLTKTDMMLKDFEGNVSPAREALCVDLTIGSKTFPTTFFIINGKGSYNMSLGHDWIHANCCVPSTMHQCLVQWVGDSTEIVTADSAYSVVAADTQQWSCEHVKCISGRTWDTDFLKVSDFGLQPIRAVGSYGSVHPRRREAWAWIYVGRFIGDGGFRRW</sequence>
<organism evidence="1 2">
    <name type="scientific">Panicum miliaceum</name>
    <name type="common">Proso millet</name>
    <name type="synonym">Broomcorn millet</name>
    <dbReference type="NCBI Taxonomy" id="4540"/>
    <lineage>
        <taxon>Eukaryota</taxon>
        <taxon>Viridiplantae</taxon>
        <taxon>Streptophyta</taxon>
        <taxon>Embryophyta</taxon>
        <taxon>Tracheophyta</taxon>
        <taxon>Spermatophyta</taxon>
        <taxon>Magnoliopsida</taxon>
        <taxon>Liliopsida</taxon>
        <taxon>Poales</taxon>
        <taxon>Poaceae</taxon>
        <taxon>PACMAD clade</taxon>
        <taxon>Panicoideae</taxon>
        <taxon>Panicodae</taxon>
        <taxon>Paniceae</taxon>
        <taxon>Panicinae</taxon>
        <taxon>Panicum</taxon>
        <taxon>Panicum sect. Panicum</taxon>
    </lineage>
</organism>
<dbReference type="Proteomes" id="UP000275267">
    <property type="component" value="Unassembled WGS sequence"/>
</dbReference>